<comment type="similarity">
    <text evidence="14">Belongs to the ABC transporter superfamily. UvrA family.</text>
</comment>
<evidence type="ECO:0000256" key="13">
    <source>
        <dbReference type="ARBA" id="ARBA00023204"/>
    </source>
</evidence>
<accession>D6U4H6</accession>
<dbReference type="SUPFAM" id="SSF52540">
    <property type="entry name" value="P-loop containing nucleoside triphosphate hydrolases"/>
    <property type="match status" value="2"/>
</dbReference>
<dbReference type="Pfam" id="PF17755">
    <property type="entry name" value="UvrA_DNA-bind"/>
    <property type="match status" value="1"/>
</dbReference>
<keyword evidence="8" id="KW-0863">Zinc-finger</keyword>
<keyword evidence="10" id="KW-0067">ATP-binding</keyword>
<evidence type="ECO:0000313" key="19">
    <source>
        <dbReference type="EMBL" id="EFH81406.1"/>
    </source>
</evidence>
<gene>
    <name evidence="19" type="ORF">Krac_2125</name>
</gene>
<evidence type="ECO:0000256" key="4">
    <source>
        <dbReference type="ARBA" id="ARBA00022737"/>
    </source>
</evidence>
<dbReference type="PROSITE" id="PS50893">
    <property type="entry name" value="ABC_TRANSPORTER_2"/>
    <property type="match status" value="1"/>
</dbReference>
<keyword evidence="2" id="KW-0963">Cytoplasm</keyword>
<dbReference type="Gene3D" id="1.20.1580.10">
    <property type="entry name" value="ABC transporter ATPase like domain"/>
    <property type="match status" value="2"/>
</dbReference>
<evidence type="ECO:0000256" key="6">
    <source>
        <dbReference type="ARBA" id="ARBA00022763"/>
    </source>
</evidence>
<keyword evidence="13" id="KW-0234">DNA repair</keyword>
<keyword evidence="9" id="KW-0862">Zinc</keyword>
<dbReference type="Pfam" id="PF17760">
    <property type="entry name" value="UvrA_inter"/>
    <property type="match status" value="1"/>
</dbReference>
<dbReference type="InterPro" id="IPR027417">
    <property type="entry name" value="P-loop_NTPase"/>
</dbReference>
<evidence type="ECO:0000256" key="5">
    <source>
        <dbReference type="ARBA" id="ARBA00022741"/>
    </source>
</evidence>
<dbReference type="GO" id="GO:0003677">
    <property type="term" value="F:DNA binding"/>
    <property type="evidence" value="ECO:0007669"/>
    <property type="project" value="UniProtKB-KW"/>
</dbReference>
<dbReference type="InterPro" id="IPR041552">
    <property type="entry name" value="UvrA_DNA-bd"/>
</dbReference>
<dbReference type="PANTHER" id="PTHR43152:SF3">
    <property type="entry name" value="UVRABC SYSTEM PROTEIN A"/>
    <property type="match status" value="1"/>
</dbReference>
<keyword evidence="5" id="KW-0547">Nucleotide-binding</keyword>
<proteinExistence type="inferred from homology"/>
<dbReference type="InParanoid" id="D6U4H6"/>
<dbReference type="PROSITE" id="PS00211">
    <property type="entry name" value="ABC_TRANSPORTER_1"/>
    <property type="match status" value="1"/>
</dbReference>
<evidence type="ECO:0000256" key="9">
    <source>
        <dbReference type="ARBA" id="ARBA00022833"/>
    </source>
</evidence>
<keyword evidence="20" id="KW-1185">Reference proteome</keyword>
<dbReference type="Gene3D" id="1.10.8.280">
    <property type="entry name" value="ABC transporter ATPase domain-like"/>
    <property type="match status" value="1"/>
</dbReference>
<dbReference type="GO" id="GO:0009380">
    <property type="term" value="C:excinuclease repair complex"/>
    <property type="evidence" value="ECO:0007669"/>
    <property type="project" value="InterPro"/>
</dbReference>
<evidence type="ECO:0000256" key="14">
    <source>
        <dbReference type="ARBA" id="ARBA00038000"/>
    </source>
</evidence>
<dbReference type="InterPro" id="IPR041102">
    <property type="entry name" value="UvrA_inter"/>
</dbReference>
<name>D6U4H6_KTERA</name>
<evidence type="ECO:0000256" key="12">
    <source>
        <dbReference type="ARBA" id="ARBA00023125"/>
    </source>
</evidence>
<dbReference type="GO" id="GO:0005524">
    <property type="term" value="F:ATP binding"/>
    <property type="evidence" value="ECO:0007669"/>
    <property type="project" value="UniProtKB-KW"/>
</dbReference>
<sequence>MHDVQQLDTDMKLKDMPRGKDSRLYESQAGGVQLHPHIELLMGLNPGLKGQASQKRQAYVEESLEVHVEPEQIFVRGAQQHNLKNIDVAIPRNKFVVLTGVSGSGKSSLAFDTIYAEGQRRYVESLSPFVRHYLDKVEKPKVDFIYGLSPAVAIEQKTVSKNPRSNVGTITEVINYLRLLYSRIGIQHCAKCGTVVQSHLPNEIAHRIAALPAGTPFRLLASVVDSHNILIQQAMRDGYTHARVDGAPEVALADIHLEEHESHIIELLIMRESVPASQDDTWHERLLAAVKRAMQLGAGSLVVDLYHGNEAILSEQRRCGHCGAPFPELLSSHFSPNSPFGMCQACNGLGTSLEVDPALLIEDPNLSLLDGALRWFGNVRKKGVNYTTSVLMSLAEHYQIDLELPWRELPQHFRNVLIYGSGAEEIEFNLSFSQANNNGSWTHNRVESYPGIIEELNRRFRQTSSENMKNWYTSYMSQQACPACEGTRLSSEVRSVTLAGRNISEIGEMTIDQLFSWLNELYETLDEEPLLIASEILKETRQRVQFMLNVGLHYLTLNRSAPTLSGGEGQRIRLASQLSCGLVGVLYVLDEPSIGLHARDQHTLLNTLLQLRDMGNTVLVVEHDEETMRSADWLIDMGPGAGILGGEVVVADTPERVATHETSLTGRYLSNRLRITSPRGKNRRAPAQGWLTIKNTTLHNLKNVDGRFPLGLLTCVTGVSGSGKSSLVNGTLYPALMQALHNTQEPAGPFASLEGIERLNKVINITQEPIGRTPRSNPATYVGIFDDIRALFARTELARERGYKADRFSFNVEGGRCESCKGHGQHVVEMHFLADVWVPCKECNGKRFNSETLAVSYQGKNIHEVLNLDVQEALAFFANVPKIARVLQTLHDVGLDYIKLGQSATTFSGGEAQRIKLAKELSRVSTGRTLYILDEPTTGLHFADVQRLLDVLHRLVELGNTIIVIEHNMDIIRNADWLIDMGPEGGHNGGYIIAEGTPEQVAQVTASHTGHFL</sequence>
<feature type="domain" description="ABC transporter" evidence="18">
    <location>
        <begin position="673"/>
        <end position="1008"/>
    </location>
</feature>
<evidence type="ECO:0000313" key="20">
    <source>
        <dbReference type="Proteomes" id="UP000004508"/>
    </source>
</evidence>
<dbReference type="NCBIfam" id="NF001503">
    <property type="entry name" value="PRK00349.1"/>
    <property type="match status" value="1"/>
</dbReference>
<evidence type="ECO:0000256" key="2">
    <source>
        <dbReference type="ARBA" id="ARBA00022490"/>
    </source>
</evidence>
<dbReference type="Proteomes" id="UP000004508">
    <property type="component" value="Unassembled WGS sequence"/>
</dbReference>
<keyword evidence="12" id="KW-0238">DNA-binding</keyword>
<dbReference type="eggNOG" id="COG0178">
    <property type="taxonomic scope" value="Bacteria"/>
</dbReference>
<evidence type="ECO:0000256" key="17">
    <source>
        <dbReference type="SAM" id="MobiDB-lite"/>
    </source>
</evidence>
<dbReference type="GO" id="GO:0016887">
    <property type="term" value="F:ATP hydrolysis activity"/>
    <property type="evidence" value="ECO:0007669"/>
    <property type="project" value="InterPro"/>
</dbReference>
<evidence type="ECO:0000256" key="1">
    <source>
        <dbReference type="ARBA" id="ARBA00004496"/>
    </source>
</evidence>
<dbReference type="GO" id="GO:0006289">
    <property type="term" value="P:nucleotide-excision repair"/>
    <property type="evidence" value="ECO:0007669"/>
    <property type="project" value="InterPro"/>
</dbReference>
<keyword evidence="7" id="KW-0228">DNA excision</keyword>
<dbReference type="InterPro" id="IPR003439">
    <property type="entry name" value="ABC_transporter-like_ATP-bd"/>
</dbReference>
<dbReference type="PANTHER" id="PTHR43152">
    <property type="entry name" value="UVRABC SYSTEM PROTEIN A"/>
    <property type="match status" value="1"/>
</dbReference>
<keyword evidence="11" id="KW-0267">Excision nuclease</keyword>
<evidence type="ECO:0000256" key="11">
    <source>
        <dbReference type="ARBA" id="ARBA00022881"/>
    </source>
</evidence>
<evidence type="ECO:0000256" key="8">
    <source>
        <dbReference type="ARBA" id="ARBA00022771"/>
    </source>
</evidence>
<dbReference type="InterPro" id="IPR013815">
    <property type="entry name" value="ATP_grasp_subdomain_1"/>
</dbReference>
<comment type="caution">
    <text evidence="19">The sequence shown here is derived from an EMBL/GenBank/DDBJ whole genome shotgun (WGS) entry which is preliminary data.</text>
</comment>
<evidence type="ECO:0000256" key="15">
    <source>
        <dbReference type="ARBA" id="ARBA00039316"/>
    </source>
</evidence>
<evidence type="ECO:0000256" key="3">
    <source>
        <dbReference type="ARBA" id="ARBA00022723"/>
    </source>
</evidence>
<dbReference type="EMBL" id="ADVG01000004">
    <property type="protein sequence ID" value="EFH81406.1"/>
    <property type="molecule type" value="Genomic_DNA"/>
</dbReference>
<dbReference type="AlphaFoldDB" id="D6U4H6"/>
<protein>
    <recommendedName>
        <fullName evidence="15">UvrABC system protein A</fullName>
    </recommendedName>
    <alternativeName>
        <fullName evidence="16">Excinuclease ABC subunit A</fullName>
    </alternativeName>
</protein>
<dbReference type="InterPro" id="IPR004602">
    <property type="entry name" value="UvrA"/>
</dbReference>
<dbReference type="Pfam" id="PF00005">
    <property type="entry name" value="ABC_tran"/>
    <property type="match status" value="1"/>
</dbReference>
<dbReference type="NCBIfam" id="TIGR00630">
    <property type="entry name" value="uvra"/>
    <property type="match status" value="1"/>
</dbReference>
<keyword evidence="4" id="KW-0677">Repeat</keyword>
<keyword evidence="6" id="KW-0227">DNA damage</keyword>
<dbReference type="Gene3D" id="3.30.1490.20">
    <property type="entry name" value="ATP-grasp fold, A domain"/>
    <property type="match status" value="1"/>
</dbReference>
<evidence type="ECO:0000256" key="10">
    <source>
        <dbReference type="ARBA" id="ARBA00022840"/>
    </source>
</evidence>
<dbReference type="CDD" id="cd03271">
    <property type="entry name" value="ABC_UvrA_II"/>
    <property type="match status" value="1"/>
</dbReference>
<evidence type="ECO:0000256" key="16">
    <source>
        <dbReference type="ARBA" id="ARBA00042156"/>
    </source>
</evidence>
<dbReference type="RefSeq" id="WP_007918759.1">
    <property type="nucleotide sequence ID" value="NZ_ADVG01000004.1"/>
</dbReference>
<reference evidence="19 20" key="1">
    <citation type="journal article" date="2011" name="Stand. Genomic Sci.">
        <title>Non-contiguous finished genome sequence and contextual data of the filamentous soil bacterium Ktedonobacter racemifer type strain (SOSP1-21).</title>
        <authorList>
            <person name="Chang Y.J."/>
            <person name="Land M."/>
            <person name="Hauser L."/>
            <person name="Chertkov O."/>
            <person name="Del Rio T.G."/>
            <person name="Nolan M."/>
            <person name="Copeland A."/>
            <person name="Tice H."/>
            <person name="Cheng J.F."/>
            <person name="Lucas S."/>
            <person name="Han C."/>
            <person name="Goodwin L."/>
            <person name="Pitluck S."/>
            <person name="Ivanova N."/>
            <person name="Ovchinikova G."/>
            <person name="Pati A."/>
            <person name="Chen A."/>
            <person name="Palaniappan K."/>
            <person name="Mavromatis K."/>
            <person name="Liolios K."/>
            <person name="Brettin T."/>
            <person name="Fiebig A."/>
            <person name="Rohde M."/>
            <person name="Abt B."/>
            <person name="Goker M."/>
            <person name="Detter J.C."/>
            <person name="Woyke T."/>
            <person name="Bristow J."/>
            <person name="Eisen J.A."/>
            <person name="Markowitz V."/>
            <person name="Hugenholtz P."/>
            <person name="Kyrpides N.C."/>
            <person name="Klenk H.P."/>
            <person name="Lapidus A."/>
        </authorList>
    </citation>
    <scope>NUCLEOTIDE SEQUENCE [LARGE SCALE GENOMIC DNA]</scope>
    <source>
        <strain evidence="20">DSM 44963</strain>
    </source>
</reference>
<evidence type="ECO:0000259" key="18">
    <source>
        <dbReference type="PROSITE" id="PS50893"/>
    </source>
</evidence>
<dbReference type="GO" id="GO:0005737">
    <property type="term" value="C:cytoplasm"/>
    <property type="evidence" value="ECO:0007669"/>
    <property type="project" value="UniProtKB-SubCell"/>
</dbReference>
<dbReference type="Gene3D" id="3.40.50.300">
    <property type="entry name" value="P-loop containing nucleotide triphosphate hydrolases"/>
    <property type="match status" value="2"/>
</dbReference>
<keyword evidence="3" id="KW-0479">Metal-binding</keyword>
<evidence type="ECO:0000256" key="7">
    <source>
        <dbReference type="ARBA" id="ARBA00022769"/>
    </source>
</evidence>
<dbReference type="InterPro" id="IPR017871">
    <property type="entry name" value="ABC_transporter-like_CS"/>
</dbReference>
<comment type="subcellular location">
    <subcellularLocation>
        <location evidence="1">Cytoplasm</location>
    </subcellularLocation>
</comment>
<feature type="region of interest" description="Disordered" evidence="17">
    <location>
        <begin position="1"/>
        <end position="22"/>
    </location>
</feature>
<dbReference type="STRING" id="485913.Krac_2125"/>
<dbReference type="GO" id="GO:0008270">
    <property type="term" value="F:zinc ion binding"/>
    <property type="evidence" value="ECO:0007669"/>
    <property type="project" value="UniProtKB-KW"/>
</dbReference>
<organism evidence="19 20">
    <name type="scientific">Ktedonobacter racemifer DSM 44963</name>
    <dbReference type="NCBI Taxonomy" id="485913"/>
    <lineage>
        <taxon>Bacteria</taxon>
        <taxon>Bacillati</taxon>
        <taxon>Chloroflexota</taxon>
        <taxon>Ktedonobacteria</taxon>
        <taxon>Ktedonobacterales</taxon>
        <taxon>Ktedonobacteraceae</taxon>
        <taxon>Ktedonobacter</taxon>
    </lineage>
</organism>
<dbReference type="GO" id="GO:0004518">
    <property type="term" value="F:nuclease activity"/>
    <property type="evidence" value="ECO:0007669"/>
    <property type="project" value="UniProtKB-KW"/>
</dbReference>